<name>A0ABD3HPR5_9MARC</name>
<comment type="caution">
    <text evidence="2">The sequence shown here is derived from an EMBL/GenBank/DDBJ whole genome shotgun (WGS) entry which is preliminary data.</text>
</comment>
<accession>A0ABD3HPR5</accession>
<gene>
    <name evidence="2" type="ORF">R1sor_006223</name>
</gene>
<proteinExistence type="predicted"/>
<evidence type="ECO:0000313" key="2">
    <source>
        <dbReference type="EMBL" id="KAL3692572.1"/>
    </source>
</evidence>
<feature type="region of interest" description="Disordered" evidence="1">
    <location>
        <begin position="22"/>
        <end position="57"/>
    </location>
</feature>
<dbReference type="Proteomes" id="UP001633002">
    <property type="component" value="Unassembled WGS sequence"/>
</dbReference>
<evidence type="ECO:0000313" key="3">
    <source>
        <dbReference type="Proteomes" id="UP001633002"/>
    </source>
</evidence>
<sequence length="227" mass="25367">MRSPRNSVTTLAWLDDQAEDIEVRGRTEAPAFAGETSEPHTVPSEERPRPKKFEDDINDDDLCSEEVEVEAMHASSVKAKKKRPGHNERLVTVEDIANDDTISISLPKVEVEQALSKPEYGRLIGKMWEKFAAPAPAKQHVAKRTKVCASNPKVPLVTSSNLKPKDLPVSSSGQAILNYPLLMVVATGPILRKYHLKLELPLPSPNYSFPFGYHTNFSLLYDRHIML</sequence>
<keyword evidence="3" id="KW-1185">Reference proteome</keyword>
<dbReference type="AlphaFoldDB" id="A0ABD3HPR5"/>
<evidence type="ECO:0000256" key="1">
    <source>
        <dbReference type="SAM" id="MobiDB-lite"/>
    </source>
</evidence>
<protein>
    <submittedName>
        <fullName evidence="2">Uncharacterized protein</fullName>
    </submittedName>
</protein>
<dbReference type="EMBL" id="JBJQOH010000003">
    <property type="protein sequence ID" value="KAL3692572.1"/>
    <property type="molecule type" value="Genomic_DNA"/>
</dbReference>
<feature type="compositionally biased region" description="Basic and acidic residues" evidence="1">
    <location>
        <begin position="43"/>
        <end position="55"/>
    </location>
</feature>
<organism evidence="2 3">
    <name type="scientific">Riccia sorocarpa</name>
    <dbReference type="NCBI Taxonomy" id="122646"/>
    <lineage>
        <taxon>Eukaryota</taxon>
        <taxon>Viridiplantae</taxon>
        <taxon>Streptophyta</taxon>
        <taxon>Embryophyta</taxon>
        <taxon>Marchantiophyta</taxon>
        <taxon>Marchantiopsida</taxon>
        <taxon>Marchantiidae</taxon>
        <taxon>Marchantiales</taxon>
        <taxon>Ricciaceae</taxon>
        <taxon>Riccia</taxon>
    </lineage>
</organism>
<reference evidence="2 3" key="1">
    <citation type="submission" date="2024-09" db="EMBL/GenBank/DDBJ databases">
        <title>Chromosome-scale assembly of Riccia sorocarpa.</title>
        <authorList>
            <person name="Paukszto L."/>
        </authorList>
    </citation>
    <scope>NUCLEOTIDE SEQUENCE [LARGE SCALE GENOMIC DNA]</scope>
    <source>
        <strain evidence="2">LP-2024</strain>
        <tissue evidence="2">Aerial parts of the thallus</tissue>
    </source>
</reference>